<evidence type="ECO:0000313" key="2">
    <source>
        <dbReference type="EMBL" id="KAK3358449.1"/>
    </source>
</evidence>
<protein>
    <submittedName>
        <fullName evidence="2">Uncharacterized protein</fullName>
    </submittedName>
</protein>
<evidence type="ECO:0000256" key="1">
    <source>
        <dbReference type="SAM" id="MobiDB-lite"/>
    </source>
</evidence>
<evidence type="ECO:0000313" key="3">
    <source>
        <dbReference type="Proteomes" id="UP001287356"/>
    </source>
</evidence>
<comment type="caution">
    <text evidence="2">The sequence shown here is derived from an EMBL/GenBank/DDBJ whole genome shotgun (WGS) entry which is preliminary data.</text>
</comment>
<proteinExistence type="predicted"/>
<dbReference type="AlphaFoldDB" id="A0AAE0JRU3"/>
<organism evidence="2 3">
    <name type="scientific">Lasiosphaeria ovina</name>
    <dbReference type="NCBI Taxonomy" id="92902"/>
    <lineage>
        <taxon>Eukaryota</taxon>
        <taxon>Fungi</taxon>
        <taxon>Dikarya</taxon>
        <taxon>Ascomycota</taxon>
        <taxon>Pezizomycotina</taxon>
        <taxon>Sordariomycetes</taxon>
        <taxon>Sordariomycetidae</taxon>
        <taxon>Sordariales</taxon>
        <taxon>Lasiosphaeriaceae</taxon>
        <taxon>Lasiosphaeria</taxon>
    </lineage>
</organism>
<sequence length="205" mass="22665">MLTEFTSTFIRLVRAHINNEHDLEFLRFARGVDAPFDLRLRPVDNQRGLGARERSLPEVAAPRVHADYFDVWQKTLPPRQSVSDFGGRLAFGGCAIAMVAYMTDEIGGRPLAGKLDWFSRLPRCALQRALGHNEGGGPRMAISGPPAGYGIRLRRRRQEAAEQQHGHPAPLDSIPGRDWLSVGNNSINPILKPSLIEIEGITGPN</sequence>
<dbReference type="Proteomes" id="UP001287356">
    <property type="component" value="Unassembled WGS sequence"/>
</dbReference>
<gene>
    <name evidence="2" type="ORF">B0T24DRAFT_600152</name>
</gene>
<keyword evidence="3" id="KW-1185">Reference proteome</keyword>
<accession>A0AAE0JRU3</accession>
<name>A0AAE0JRU3_9PEZI</name>
<dbReference type="EMBL" id="JAULSN010000016">
    <property type="protein sequence ID" value="KAK3358449.1"/>
    <property type="molecule type" value="Genomic_DNA"/>
</dbReference>
<reference evidence="2" key="2">
    <citation type="submission" date="2023-06" db="EMBL/GenBank/DDBJ databases">
        <authorList>
            <consortium name="Lawrence Berkeley National Laboratory"/>
            <person name="Haridas S."/>
            <person name="Hensen N."/>
            <person name="Bonometti L."/>
            <person name="Westerberg I."/>
            <person name="Brannstrom I.O."/>
            <person name="Guillou S."/>
            <person name="Cros-Aarteil S."/>
            <person name="Calhoun S."/>
            <person name="Kuo A."/>
            <person name="Mondo S."/>
            <person name="Pangilinan J."/>
            <person name="Riley R."/>
            <person name="Labutti K."/>
            <person name="Andreopoulos B."/>
            <person name="Lipzen A."/>
            <person name="Chen C."/>
            <person name="Yanf M."/>
            <person name="Daum C."/>
            <person name="Ng V."/>
            <person name="Clum A."/>
            <person name="Steindorff A."/>
            <person name="Ohm R."/>
            <person name="Martin F."/>
            <person name="Silar P."/>
            <person name="Natvig D."/>
            <person name="Lalanne C."/>
            <person name="Gautier V."/>
            <person name="Ament-Velasquez S.L."/>
            <person name="Kruys A."/>
            <person name="Hutchinson M.I."/>
            <person name="Powell A.J."/>
            <person name="Barry K."/>
            <person name="Miller A.N."/>
            <person name="Grigoriev I.V."/>
            <person name="Debuchy R."/>
            <person name="Gladieux P."/>
            <person name="Thoren M.H."/>
            <person name="Johannesson H."/>
        </authorList>
    </citation>
    <scope>NUCLEOTIDE SEQUENCE</scope>
    <source>
        <strain evidence="2">CBS 958.72</strain>
    </source>
</reference>
<feature type="region of interest" description="Disordered" evidence="1">
    <location>
        <begin position="156"/>
        <end position="175"/>
    </location>
</feature>
<reference evidence="2" key="1">
    <citation type="journal article" date="2023" name="Mol. Phylogenet. Evol.">
        <title>Genome-scale phylogeny and comparative genomics of the fungal order Sordariales.</title>
        <authorList>
            <person name="Hensen N."/>
            <person name="Bonometti L."/>
            <person name="Westerberg I."/>
            <person name="Brannstrom I.O."/>
            <person name="Guillou S."/>
            <person name="Cros-Aarteil S."/>
            <person name="Calhoun S."/>
            <person name="Haridas S."/>
            <person name="Kuo A."/>
            <person name="Mondo S."/>
            <person name="Pangilinan J."/>
            <person name="Riley R."/>
            <person name="LaButti K."/>
            <person name="Andreopoulos B."/>
            <person name="Lipzen A."/>
            <person name="Chen C."/>
            <person name="Yan M."/>
            <person name="Daum C."/>
            <person name="Ng V."/>
            <person name="Clum A."/>
            <person name="Steindorff A."/>
            <person name="Ohm R.A."/>
            <person name="Martin F."/>
            <person name="Silar P."/>
            <person name="Natvig D.O."/>
            <person name="Lalanne C."/>
            <person name="Gautier V."/>
            <person name="Ament-Velasquez S.L."/>
            <person name="Kruys A."/>
            <person name="Hutchinson M.I."/>
            <person name="Powell A.J."/>
            <person name="Barry K."/>
            <person name="Miller A.N."/>
            <person name="Grigoriev I.V."/>
            <person name="Debuchy R."/>
            <person name="Gladieux P."/>
            <person name="Hiltunen Thoren M."/>
            <person name="Johannesson H."/>
        </authorList>
    </citation>
    <scope>NUCLEOTIDE SEQUENCE</scope>
    <source>
        <strain evidence="2">CBS 958.72</strain>
    </source>
</reference>